<dbReference type="EMBL" id="QNVT01000006">
    <property type="protein sequence ID" value="REC62845.1"/>
    <property type="molecule type" value="Genomic_DNA"/>
</dbReference>
<sequence length="205" mass="24076">MDSEKIKILRNKITIPLDVAIQLLKQNNGDINASEQVFHNNNIREISISAECDPDMARENYELCQYDITKAIERINSRQVIITTRDTPFPRNEIGFILWPEDQNGECYKTTKRNDAFIPTTDFDYVIDEFKSVFPLENPWNKEMEVSFDICGHNYFEKTTCKIIIGRIMQTKTDELKVAKFKNELIEWLDDKLEYAEYIVVYGNL</sequence>
<evidence type="ECO:0000313" key="2">
    <source>
        <dbReference type="Proteomes" id="UP000256686"/>
    </source>
</evidence>
<gene>
    <name evidence="1" type="ORF">DRF65_08465</name>
</gene>
<reference evidence="2" key="1">
    <citation type="submission" date="2018-06" db="EMBL/GenBank/DDBJ databases">
        <authorList>
            <person name="Lum Nde A."/>
            <person name="Hugo C."/>
        </authorList>
    </citation>
    <scope>NUCLEOTIDE SEQUENCE [LARGE SCALE GENOMIC DNA]</scope>
    <source>
        <strain evidence="2">1_F178</strain>
    </source>
</reference>
<organism evidence="1 2">
    <name type="scientific">Chryseobacterium pennae</name>
    <dbReference type="NCBI Taxonomy" id="2258962"/>
    <lineage>
        <taxon>Bacteria</taxon>
        <taxon>Pseudomonadati</taxon>
        <taxon>Bacteroidota</taxon>
        <taxon>Flavobacteriia</taxon>
        <taxon>Flavobacteriales</taxon>
        <taxon>Weeksellaceae</taxon>
        <taxon>Chryseobacterium group</taxon>
        <taxon>Chryseobacterium</taxon>
    </lineage>
</organism>
<name>A0A3D9CAF1_9FLAO</name>
<evidence type="ECO:0000313" key="1">
    <source>
        <dbReference type="EMBL" id="REC62845.1"/>
    </source>
</evidence>
<protein>
    <submittedName>
        <fullName evidence="1">Uncharacterized protein</fullName>
    </submittedName>
</protein>
<comment type="caution">
    <text evidence="1">The sequence shown here is derived from an EMBL/GenBank/DDBJ whole genome shotgun (WGS) entry which is preliminary data.</text>
</comment>
<keyword evidence="2" id="KW-1185">Reference proteome</keyword>
<dbReference type="Proteomes" id="UP000256686">
    <property type="component" value="Unassembled WGS sequence"/>
</dbReference>
<proteinExistence type="predicted"/>
<dbReference type="AlphaFoldDB" id="A0A3D9CAF1"/>
<accession>A0A3D9CAF1</accession>